<dbReference type="GO" id="GO:0016491">
    <property type="term" value="F:oxidoreductase activity"/>
    <property type="evidence" value="ECO:0007669"/>
    <property type="project" value="UniProtKB-KW"/>
</dbReference>
<dbReference type="EMBL" id="JBHRTS010000001">
    <property type="protein sequence ID" value="MFC3192985.1"/>
    <property type="molecule type" value="Genomic_DNA"/>
</dbReference>
<evidence type="ECO:0000256" key="1">
    <source>
        <dbReference type="ARBA" id="ARBA00001917"/>
    </source>
</evidence>
<evidence type="ECO:0000313" key="7">
    <source>
        <dbReference type="Proteomes" id="UP001595533"/>
    </source>
</evidence>
<keyword evidence="6" id="KW-0560">Oxidoreductase</keyword>
<keyword evidence="3" id="KW-0288">FMN</keyword>
<keyword evidence="2" id="KW-0285">Flavoprotein</keyword>
<keyword evidence="7" id="KW-1185">Reference proteome</keyword>
<sequence>MLFTRQDIDRLDRIKRLNIINSITGIKPANLIGTQLDNQTNLAIFSSLVHLGSHPPLLGFVTRPPGDVPRHTLENILATGHYTINHVPVSHVEQAHQTSAKYDREQSEFEICGFDSEYINDFPAPFVAEACVQIGMKLSQIIPIELNQTRLVVGQIELIRLPADLISEEGYIDLTSANTAGISGLNSYYQLSHQNTFPYARPKPPKQSS</sequence>
<evidence type="ECO:0000313" key="6">
    <source>
        <dbReference type="EMBL" id="MFC3192985.1"/>
    </source>
</evidence>
<name>A0ABV7J7Y9_9GAMM</name>
<dbReference type="EC" id="1.5.1.-" evidence="6"/>
<proteinExistence type="inferred from homology"/>
<comment type="cofactor">
    <cofactor evidence="1">
        <name>FMN</name>
        <dbReference type="ChEBI" id="CHEBI:58210"/>
    </cofactor>
</comment>
<organism evidence="6 7">
    <name type="scientific">Marinicella sediminis</name>
    <dbReference type="NCBI Taxonomy" id="1792834"/>
    <lineage>
        <taxon>Bacteria</taxon>
        <taxon>Pseudomonadati</taxon>
        <taxon>Pseudomonadota</taxon>
        <taxon>Gammaproteobacteria</taxon>
        <taxon>Lysobacterales</taxon>
        <taxon>Marinicellaceae</taxon>
        <taxon>Marinicella</taxon>
    </lineage>
</organism>
<evidence type="ECO:0000256" key="4">
    <source>
        <dbReference type="ARBA" id="ARBA00038054"/>
    </source>
</evidence>
<dbReference type="PANTHER" id="PTHR33798:SF5">
    <property type="entry name" value="FLAVIN REDUCTASE LIKE DOMAIN-CONTAINING PROTEIN"/>
    <property type="match status" value="1"/>
</dbReference>
<evidence type="ECO:0000259" key="5">
    <source>
        <dbReference type="Pfam" id="PF01613"/>
    </source>
</evidence>
<reference evidence="7" key="1">
    <citation type="journal article" date="2019" name="Int. J. Syst. Evol. Microbiol.">
        <title>The Global Catalogue of Microorganisms (GCM) 10K type strain sequencing project: providing services to taxonomists for standard genome sequencing and annotation.</title>
        <authorList>
            <consortium name="The Broad Institute Genomics Platform"/>
            <consortium name="The Broad Institute Genome Sequencing Center for Infectious Disease"/>
            <person name="Wu L."/>
            <person name="Ma J."/>
        </authorList>
    </citation>
    <scope>NUCLEOTIDE SEQUENCE [LARGE SCALE GENOMIC DNA]</scope>
    <source>
        <strain evidence="7">KCTC 42953</strain>
    </source>
</reference>
<dbReference type="InterPro" id="IPR012349">
    <property type="entry name" value="Split_barrel_FMN-bd"/>
</dbReference>
<dbReference type="Proteomes" id="UP001595533">
    <property type="component" value="Unassembled WGS sequence"/>
</dbReference>
<dbReference type="InterPro" id="IPR002563">
    <property type="entry name" value="Flavin_Rdtase-like_dom"/>
</dbReference>
<dbReference type="Gene3D" id="2.30.110.10">
    <property type="entry name" value="Electron Transport, Fmn-binding Protein, Chain A"/>
    <property type="match status" value="1"/>
</dbReference>
<dbReference type="SUPFAM" id="SSF50475">
    <property type="entry name" value="FMN-binding split barrel"/>
    <property type="match status" value="1"/>
</dbReference>
<evidence type="ECO:0000256" key="2">
    <source>
        <dbReference type="ARBA" id="ARBA00022630"/>
    </source>
</evidence>
<evidence type="ECO:0000256" key="3">
    <source>
        <dbReference type="ARBA" id="ARBA00022643"/>
    </source>
</evidence>
<protein>
    <submittedName>
        <fullName evidence="6">Flavin reductase family protein</fullName>
        <ecNumber evidence="6">1.5.1.-</ecNumber>
    </submittedName>
</protein>
<comment type="caution">
    <text evidence="6">The sequence shown here is derived from an EMBL/GenBank/DDBJ whole genome shotgun (WGS) entry which is preliminary data.</text>
</comment>
<dbReference type="Pfam" id="PF01613">
    <property type="entry name" value="Flavin_Reduct"/>
    <property type="match status" value="1"/>
</dbReference>
<feature type="domain" description="Flavin reductase like" evidence="5">
    <location>
        <begin position="28"/>
        <end position="164"/>
    </location>
</feature>
<accession>A0ABV7J7Y9</accession>
<gene>
    <name evidence="6" type="ORF">ACFODZ_01900</name>
</gene>
<comment type="similarity">
    <text evidence="4">Belongs to the flavoredoxin family.</text>
</comment>
<dbReference type="PANTHER" id="PTHR33798">
    <property type="entry name" value="FLAVOPROTEIN OXYGENASE"/>
    <property type="match status" value="1"/>
</dbReference>